<feature type="transmembrane region" description="Helical" evidence="1">
    <location>
        <begin position="287"/>
        <end position="307"/>
    </location>
</feature>
<comment type="caution">
    <text evidence="2">The sequence shown here is derived from an EMBL/GenBank/DDBJ whole genome shotgun (WGS) entry which is preliminary data.</text>
</comment>
<sequence length="431" mass="45483">MWQAILIIIAFLVIAALMIARKIPTLLALPLLAVLIAVIAGVPPISTDADGNAAGFLNLVIEQGAVRMASAYCAVIFGAWLGQLLNRTGVTETLIKKSAELGGDRPLVAVLLLSVVTALLFTVLSGLGSVIMVGSIVLPIFISIGIPGAVAGSIFLLAFSTGLCFNIANWQVFQSIFGLDTSVIRNFEIVMAVVTAVATLIFILLQFRRNGVRAGFSVPAAPTKPTLSGWRAPLAMITPLIPIVLVAVLDVPIISAFIVAILWILVFTQVSFKKAMNTLTKTCYDGITDAAPAVILMVGIGMLYMSVTHASVQTVLTPLIAVITPKNAIVFAIFFSVLAPLALYRGPLNLFGLGSGLAALMAGTGLLPVQAVMGGFLSAERVQSVGDPTNTQNVWVANYVNVDVNTITRMLLPYLWGIAIIGTIFTSVVYF</sequence>
<keyword evidence="3" id="KW-1185">Reference proteome</keyword>
<gene>
    <name evidence="2" type="ORF">ACFQWG_11500</name>
</gene>
<feature type="transmembrane region" description="Helical" evidence="1">
    <location>
        <begin position="140"/>
        <end position="168"/>
    </location>
</feature>
<proteinExistence type="predicted"/>
<dbReference type="EMBL" id="JBHTEF010000001">
    <property type="protein sequence ID" value="MFC7581819.1"/>
    <property type="molecule type" value="Genomic_DNA"/>
</dbReference>
<keyword evidence="1" id="KW-0472">Membrane</keyword>
<keyword evidence="1" id="KW-1133">Transmembrane helix</keyword>
<protein>
    <submittedName>
        <fullName evidence="2">C4-dicarboxylate ABC transporter</fullName>
    </submittedName>
</protein>
<dbReference type="RefSeq" id="WP_380975451.1">
    <property type="nucleotide sequence ID" value="NZ_JBHTEF010000001.1"/>
</dbReference>
<feature type="transmembrane region" description="Helical" evidence="1">
    <location>
        <begin position="189"/>
        <end position="207"/>
    </location>
</feature>
<feature type="transmembrane region" description="Helical" evidence="1">
    <location>
        <begin position="5"/>
        <end position="20"/>
    </location>
</feature>
<feature type="transmembrane region" description="Helical" evidence="1">
    <location>
        <begin position="65"/>
        <end position="86"/>
    </location>
</feature>
<reference evidence="3" key="1">
    <citation type="journal article" date="2019" name="Int. J. Syst. Evol. Microbiol.">
        <title>The Global Catalogue of Microorganisms (GCM) 10K type strain sequencing project: providing services to taxonomists for standard genome sequencing and annotation.</title>
        <authorList>
            <consortium name="The Broad Institute Genomics Platform"/>
            <consortium name="The Broad Institute Genome Sequencing Center for Infectious Disease"/>
            <person name="Wu L."/>
            <person name="Ma J."/>
        </authorList>
    </citation>
    <scope>NUCLEOTIDE SEQUENCE [LARGE SCALE GENOMIC DNA]</scope>
    <source>
        <strain evidence="3">CCUG 56698</strain>
    </source>
</reference>
<feature type="transmembrane region" description="Helical" evidence="1">
    <location>
        <begin position="240"/>
        <end position="266"/>
    </location>
</feature>
<feature type="transmembrane region" description="Helical" evidence="1">
    <location>
        <begin position="107"/>
        <end position="134"/>
    </location>
</feature>
<evidence type="ECO:0000256" key="1">
    <source>
        <dbReference type="SAM" id="Phobius"/>
    </source>
</evidence>
<feature type="transmembrane region" description="Helical" evidence="1">
    <location>
        <begin position="411"/>
        <end position="430"/>
    </location>
</feature>
<keyword evidence="1" id="KW-0812">Transmembrane</keyword>
<feature type="transmembrane region" description="Helical" evidence="1">
    <location>
        <begin position="319"/>
        <end position="343"/>
    </location>
</feature>
<feature type="transmembrane region" description="Helical" evidence="1">
    <location>
        <begin position="27"/>
        <end position="45"/>
    </location>
</feature>
<feature type="transmembrane region" description="Helical" evidence="1">
    <location>
        <begin position="350"/>
        <end position="369"/>
    </location>
</feature>
<accession>A0ABW2SNW4</accession>
<dbReference type="Proteomes" id="UP001596527">
    <property type="component" value="Unassembled WGS sequence"/>
</dbReference>
<evidence type="ECO:0000313" key="3">
    <source>
        <dbReference type="Proteomes" id="UP001596527"/>
    </source>
</evidence>
<organism evidence="2 3">
    <name type="scientific">Schaalia naturae</name>
    <dbReference type="NCBI Taxonomy" id="635203"/>
    <lineage>
        <taxon>Bacteria</taxon>
        <taxon>Bacillati</taxon>
        <taxon>Actinomycetota</taxon>
        <taxon>Actinomycetes</taxon>
        <taxon>Actinomycetales</taxon>
        <taxon>Actinomycetaceae</taxon>
        <taxon>Schaalia</taxon>
    </lineage>
</organism>
<name>A0ABW2SNW4_9ACTO</name>
<evidence type="ECO:0000313" key="2">
    <source>
        <dbReference type="EMBL" id="MFC7581819.1"/>
    </source>
</evidence>